<comment type="caution">
    <text evidence="1">The sequence shown here is derived from an EMBL/GenBank/DDBJ whole genome shotgun (WGS) entry which is preliminary data.</text>
</comment>
<dbReference type="EMBL" id="VAHF01000002">
    <property type="protein sequence ID" value="TXG68711.1"/>
    <property type="molecule type" value="Genomic_DNA"/>
</dbReference>
<reference evidence="2" key="1">
    <citation type="journal article" date="2019" name="Gigascience">
        <title>De novo genome assembly of the endangered Acer yangbiense, a plant species with extremely small populations endemic to Yunnan Province, China.</title>
        <authorList>
            <person name="Yang J."/>
            <person name="Wariss H.M."/>
            <person name="Tao L."/>
            <person name="Zhang R."/>
            <person name="Yun Q."/>
            <person name="Hollingsworth P."/>
            <person name="Dao Z."/>
            <person name="Luo G."/>
            <person name="Guo H."/>
            <person name="Ma Y."/>
            <person name="Sun W."/>
        </authorList>
    </citation>
    <scope>NUCLEOTIDE SEQUENCE [LARGE SCALE GENOMIC DNA]</scope>
    <source>
        <strain evidence="2">cv. Malutang</strain>
    </source>
</reference>
<keyword evidence="2" id="KW-1185">Reference proteome</keyword>
<name>A0A5C7IHV5_9ROSI</name>
<proteinExistence type="predicted"/>
<evidence type="ECO:0000313" key="1">
    <source>
        <dbReference type="EMBL" id="TXG68711.1"/>
    </source>
</evidence>
<accession>A0A5C7IHV5</accession>
<dbReference type="Proteomes" id="UP000323000">
    <property type="component" value="Chromosome 2"/>
</dbReference>
<dbReference type="AlphaFoldDB" id="A0A5C7IHV5"/>
<gene>
    <name evidence="1" type="ORF">EZV62_003646</name>
</gene>
<sequence length="111" mass="12276">MLEAISQNLRDESDHLPPILNAVEIFLLIGLPDSQSNSHDGNDLLLCCEVTYFGLKISSNMVDRQPSFLVLQLCLVLVSVIITVRNSKLAGAYGEHAKRKLQYQADSSGKF</sequence>
<protein>
    <submittedName>
        <fullName evidence="1">Uncharacterized protein</fullName>
    </submittedName>
</protein>
<organism evidence="1 2">
    <name type="scientific">Acer yangbiense</name>
    <dbReference type="NCBI Taxonomy" id="1000413"/>
    <lineage>
        <taxon>Eukaryota</taxon>
        <taxon>Viridiplantae</taxon>
        <taxon>Streptophyta</taxon>
        <taxon>Embryophyta</taxon>
        <taxon>Tracheophyta</taxon>
        <taxon>Spermatophyta</taxon>
        <taxon>Magnoliopsida</taxon>
        <taxon>eudicotyledons</taxon>
        <taxon>Gunneridae</taxon>
        <taxon>Pentapetalae</taxon>
        <taxon>rosids</taxon>
        <taxon>malvids</taxon>
        <taxon>Sapindales</taxon>
        <taxon>Sapindaceae</taxon>
        <taxon>Hippocastanoideae</taxon>
        <taxon>Acereae</taxon>
        <taxon>Acer</taxon>
    </lineage>
</organism>
<evidence type="ECO:0000313" key="2">
    <source>
        <dbReference type="Proteomes" id="UP000323000"/>
    </source>
</evidence>